<evidence type="ECO:0000313" key="4">
    <source>
        <dbReference type="Proteomes" id="UP000823597"/>
    </source>
</evidence>
<feature type="signal peptide" evidence="1">
    <location>
        <begin position="1"/>
        <end position="27"/>
    </location>
</feature>
<dbReference type="PANTHER" id="PTHR43265:SF1">
    <property type="entry name" value="ESTERASE ESTD"/>
    <property type="match status" value="1"/>
</dbReference>
<gene>
    <name evidence="3" type="ORF">IAB93_03790</name>
</gene>
<feature type="chain" id="PRO_5039205893" evidence="1">
    <location>
        <begin position="28"/>
        <end position="440"/>
    </location>
</feature>
<accession>A0A9D9I3T4</accession>
<evidence type="ECO:0000256" key="1">
    <source>
        <dbReference type="SAM" id="SignalP"/>
    </source>
</evidence>
<organism evidence="3 4">
    <name type="scientific">Candidatus Merdivivens pullistercoris</name>
    <dbReference type="NCBI Taxonomy" id="2840873"/>
    <lineage>
        <taxon>Bacteria</taxon>
        <taxon>Pseudomonadati</taxon>
        <taxon>Bacteroidota</taxon>
        <taxon>Bacteroidia</taxon>
        <taxon>Bacteroidales</taxon>
        <taxon>Muribaculaceae</taxon>
        <taxon>Muribaculaceae incertae sedis</taxon>
        <taxon>Candidatus Merdivivens</taxon>
    </lineage>
</organism>
<sequence length="440" mass="47852">MTIARTFISRTIFCMVLLFTANNISIAQDRDIPFAQDADNDPQVVLDMLRGGNGRMLYLMCDETVRSAISVEQLSSLWEGLESQMGVYRSNGEWHDLDGIPGGKWCNLSFGNGKAALVIVYGTGGKIAGLQIAPPLPEPVENISDIYRLADGWEEKVLSVHTGRFSMPGKLTLPSSSVESGEIAGIPVLIMVHGSGPNDMDETLGPNRMFKELAAALSHKGIAVLRYDKRTYTYGEDTFANPSAPTVEEECTDDALSAALLADSLGFRKIFIAGHSLGAGMAPYIAAQGKRLIDGIIMLAAPASTMRETIEHQLETLSGFNPPEELDKMRRAFDDIPQCYIDGVDYDKSAVIAGLCKEQYPMLLLQGERDYQVLPEELGLWKAWVDEAGGNANATFISYPGLNHIFHEGEGEPSPAEYAVQGRIPAKVIDDIAGFILAMP</sequence>
<keyword evidence="1" id="KW-0732">Signal</keyword>
<dbReference type="EMBL" id="JADIME010000038">
    <property type="protein sequence ID" value="MBO8465102.1"/>
    <property type="molecule type" value="Genomic_DNA"/>
</dbReference>
<dbReference type="InterPro" id="IPR000073">
    <property type="entry name" value="AB_hydrolase_1"/>
</dbReference>
<dbReference type="Gene3D" id="3.40.50.1820">
    <property type="entry name" value="alpha/beta hydrolase"/>
    <property type="match status" value="1"/>
</dbReference>
<dbReference type="PANTHER" id="PTHR43265">
    <property type="entry name" value="ESTERASE ESTD"/>
    <property type="match status" value="1"/>
</dbReference>
<dbReference type="AlphaFoldDB" id="A0A9D9I3T4"/>
<dbReference type="InterPro" id="IPR053145">
    <property type="entry name" value="AB_hydrolase_Est10"/>
</dbReference>
<evidence type="ECO:0000313" key="3">
    <source>
        <dbReference type="EMBL" id="MBO8465102.1"/>
    </source>
</evidence>
<dbReference type="Pfam" id="PF12697">
    <property type="entry name" value="Abhydrolase_6"/>
    <property type="match status" value="1"/>
</dbReference>
<dbReference type="Proteomes" id="UP000823597">
    <property type="component" value="Unassembled WGS sequence"/>
</dbReference>
<feature type="domain" description="AB hydrolase-1" evidence="2">
    <location>
        <begin position="189"/>
        <end position="356"/>
    </location>
</feature>
<reference evidence="3" key="2">
    <citation type="journal article" date="2021" name="PeerJ">
        <title>Extensive microbial diversity within the chicken gut microbiome revealed by metagenomics and culture.</title>
        <authorList>
            <person name="Gilroy R."/>
            <person name="Ravi A."/>
            <person name="Getino M."/>
            <person name="Pursley I."/>
            <person name="Horton D.L."/>
            <person name="Alikhan N.F."/>
            <person name="Baker D."/>
            <person name="Gharbi K."/>
            <person name="Hall N."/>
            <person name="Watson M."/>
            <person name="Adriaenssens E.M."/>
            <person name="Foster-Nyarko E."/>
            <person name="Jarju S."/>
            <person name="Secka A."/>
            <person name="Antonio M."/>
            <person name="Oren A."/>
            <person name="Chaudhuri R.R."/>
            <person name="La Ragione R."/>
            <person name="Hildebrand F."/>
            <person name="Pallen M.J."/>
        </authorList>
    </citation>
    <scope>NUCLEOTIDE SEQUENCE</scope>
    <source>
        <strain evidence="3">10037</strain>
    </source>
</reference>
<keyword evidence="3" id="KW-0378">Hydrolase</keyword>
<reference evidence="3" key="1">
    <citation type="submission" date="2020-10" db="EMBL/GenBank/DDBJ databases">
        <authorList>
            <person name="Gilroy R."/>
        </authorList>
    </citation>
    <scope>NUCLEOTIDE SEQUENCE</scope>
    <source>
        <strain evidence="3">10037</strain>
    </source>
</reference>
<comment type="caution">
    <text evidence="3">The sequence shown here is derived from an EMBL/GenBank/DDBJ whole genome shotgun (WGS) entry which is preliminary data.</text>
</comment>
<proteinExistence type="predicted"/>
<dbReference type="SUPFAM" id="SSF53474">
    <property type="entry name" value="alpha/beta-Hydrolases"/>
    <property type="match status" value="1"/>
</dbReference>
<name>A0A9D9I3T4_9BACT</name>
<protein>
    <submittedName>
        <fullName evidence="3">Alpha/beta fold hydrolase</fullName>
    </submittedName>
</protein>
<dbReference type="GO" id="GO:0052689">
    <property type="term" value="F:carboxylic ester hydrolase activity"/>
    <property type="evidence" value="ECO:0007669"/>
    <property type="project" value="TreeGrafter"/>
</dbReference>
<evidence type="ECO:0000259" key="2">
    <source>
        <dbReference type="Pfam" id="PF12697"/>
    </source>
</evidence>
<dbReference type="InterPro" id="IPR029058">
    <property type="entry name" value="AB_hydrolase_fold"/>
</dbReference>